<evidence type="ECO:0000256" key="7">
    <source>
        <dbReference type="RuleBase" id="RU363032"/>
    </source>
</evidence>
<feature type="domain" description="ABC transmembrane type-1" evidence="8">
    <location>
        <begin position="90"/>
        <end position="279"/>
    </location>
</feature>
<feature type="transmembrane region" description="Helical" evidence="7">
    <location>
        <begin position="155"/>
        <end position="172"/>
    </location>
</feature>
<dbReference type="CDD" id="cd06261">
    <property type="entry name" value="TM_PBP2"/>
    <property type="match status" value="1"/>
</dbReference>
<keyword evidence="3" id="KW-1003">Cell membrane</keyword>
<dbReference type="EMBL" id="OMOF01000022">
    <property type="protein sequence ID" value="SPF32970.1"/>
    <property type="molecule type" value="Genomic_DNA"/>
</dbReference>
<feature type="transmembrane region" description="Helical" evidence="7">
    <location>
        <begin position="21"/>
        <end position="44"/>
    </location>
</feature>
<evidence type="ECO:0000256" key="3">
    <source>
        <dbReference type="ARBA" id="ARBA00022475"/>
    </source>
</evidence>
<dbReference type="InterPro" id="IPR025966">
    <property type="entry name" value="OppC_N"/>
</dbReference>
<dbReference type="Gene3D" id="1.10.3720.10">
    <property type="entry name" value="MetI-like"/>
    <property type="match status" value="1"/>
</dbReference>
<keyword evidence="5 7" id="KW-1133">Transmembrane helix</keyword>
<evidence type="ECO:0000259" key="8">
    <source>
        <dbReference type="PROSITE" id="PS50928"/>
    </source>
</evidence>
<dbReference type="Pfam" id="PF12911">
    <property type="entry name" value="OppC_N"/>
    <property type="match status" value="1"/>
</dbReference>
<evidence type="ECO:0000313" key="9">
    <source>
        <dbReference type="EMBL" id="SPF32970.1"/>
    </source>
</evidence>
<dbReference type="PANTHER" id="PTHR43386">
    <property type="entry name" value="OLIGOPEPTIDE TRANSPORT SYSTEM PERMEASE PROTEIN APPC"/>
    <property type="match status" value="1"/>
</dbReference>
<reference evidence="10" key="1">
    <citation type="submission" date="2018-02" db="EMBL/GenBank/DDBJ databases">
        <authorList>
            <person name="Hausmann B."/>
        </authorList>
    </citation>
    <scope>NUCLEOTIDE SEQUENCE [LARGE SCALE GENOMIC DNA]</scope>
    <source>
        <strain evidence="10">Peat soil MAG SbF1</strain>
    </source>
</reference>
<dbReference type="InterPro" id="IPR000515">
    <property type="entry name" value="MetI-like"/>
</dbReference>
<name>A0A2U3K0A7_9FIRM</name>
<keyword evidence="4 7" id="KW-0812">Transmembrane</keyword>
<comment type="subcellular location">
    <subcellularLocation>
        <location evidence="1 7">Cell membrane</location>
        <topology evidence="1 7">Multi-pass membrane protein</topology>
    </subcellularLocation>
</comment>
<feature type="transmembrane region" description="Helical" evidence="7">
    <location>
        <begin position="125"/>
        <end position="149"/>
    </location>
</feature>
<keyword evidence="6 7" id="KW-0472">Membrane</keyword>
<dbReference type="InterPro" id="IPR035906">
    <property type="entry name" value="MetI-like_sf"/>
</dbReference>
<dbReference type="SUPFAM" id="SSF161098">
    <property type="entry name" value="MetI-like"/>
    <property type="match status" value="1"/>
</dbReference>
<sequence>MEEEKKSLGLWGDAWRRLRKNPAAMVGLVIVVTMVLIALFAPIISPHDPNHQYMDQGLSAMGGPVGPSMFFPLGTDQNGRDLLSRMFWGARISLMLGVVINTLNAVFGIFLGITSGYFGKWIDTLVMRMTDIVLAFPFLLLMIALLAVLSPGMQSIIIAFVLVGWAQYARLVRGQVLAVKEMEYVQAARALGASTPRIIYQHILPNVIAPIIALFALGISWTIMGEATVSFLGLGIQQPTASWGTMIETGATWISSAPWLVIYPGLLLLITVLGFNLFGDGLRDALDPHLRN</sequence>
<dbReference type="Pfam" id="PF00528">
    <property type="entry name" value="BPD_transp_1"/>
    <property type="match status" value="1"/>
</dbReference>
<dbReference type="PANTHER" id="PTHR43386:SF1">
    <property type="entry name" value="D,D-DIPEPTIDE TRANSPORT SYSTEM PERMEASE PROTEIN DDPC-RELATED"/>
    <property type="match status" value="1"/>
</dbReference>
<proteinExistence type="inferred from homology"/>
<evidence type="ECO:0000256" key="2">
    <source>
        <dbReference type="ARBA" id="ARBA00022448"/>
    </source>
</evidence>
<dbReference type="InterPro" id="IPR050366">
    <property type="entry name" value="BP-dependent_transpt_permease"/>
</dbReference>
<comment type="similarity">
    <text evidence="7">Belongs to the binding-protein-dependent transport system permease family.</text>
</comment>
<dbReference type="GO" id="GO:0055085">
    <property type="term" value="P:transmembrane transport"/>
    <property type="evidence" value="ECO:0007669"/>
    <property type="project" value="InterPro"/>
</dbReference>
<dbReference type="GO" id="GO:0005886">
    <property type="term" value="C:plasma membrane"/>
    <property type="evidence" value="ECO:0007669"/>
    <property type="project" value="UniProtKB-SubCell"/>
</dbReference>
<evidence type="ECO:0000256" key="1">
    <source>
        <dbReference type="ARBA" id="ARBA00004651"/>
    </source>
</evidence>
<evidence type="ECO:0000256" key="6">
    <source>
        <dbReference type="ARBA" id="ARBA00023136"/>
    </source>
</evidence>
<evidence type="ECO:0000256" key="5">
    <source>
        <dbReference type="ARBA" id="ARBA00022989"/>
    </source>
</evidence>
<evidence type="ECO:0000256" key="4">
    <source>
        <dbReference type="ARBA" id="ARBA00022692"/>
    </source>
</evidence>
<accession>A0A2U3K0A7</accession>
<feature type="transmembrane region" description="Helical" evidence="7">
    <location>
        <begin position="260"/>
        <end position="278"/>
    </location>
</feature>
<dbReference type="Proteomes" id="UP000238916">
    <property type="component" value="Unassembled WGS sequence"/>
</dbReference>
<gene>
    <name evidence="9" type="primary">dppC</name>
    <name evidence="9" type="ORF">SBF1_1180022</name>
</gene>
<dbReference type="AlphaFoldDB" id="A0A2U3K0A7"/>
<feature type="transmembrane region" description="Helical" evidence="7">
    <location>
        <begin position="203"/>
        <end position="224"/>
    </location>
</feature>
<evidence type="ECO:0000313" key="10">
    <source>
        <dbReference type="Proteomes" id="UP000238916"/>
    </source>
</evidence>
<organism evidence="9 10">
    <name type="scientific">Candidatus Desulfosporosinus infrequens</name>
    <dbReference type="NCBI Taxonomy" id="2043169"/>
    <lineage>
        <taxon>Bacteria</taxon>
        <taxon>Bacillati</taxon>
        <taxon>Bacillota</taxon>
        <taxon>Clostridia</taxon>
        <taxon>Eubacteriales</taxon>
        <taxon>Desulfitobacteriaceae</taxon>
        <taxon>Desulfosporosinus</taxon>
    </lineage>
</organism>
<protein>
    <submittedName>
        <fullName evidence="9">Dipeptide transporter membrane component of ABC superfamily</fullName>
    </submittedName>
</protein>
<keyword evidence="2 7" id="KW-0813">Transport</keyword>
<feature type="transmembrane region" description="Helical" evidence="7">
    <location>
        <begin position="92"/>
        <end position="113"/>
    </location>
</feature>
<dbReference type="PROSITE" id="PS50928">
    <property type="entry name" value="ABC_TM1"/>
    <property type="match status" value="1"/>
</dbReference>